<accession>A0A1R2D3S6</accession>
<proteinExistence type="predicted"/>
<evidence type="ECO:0000313" key="1">
    <source>
        <dbReference type="EMBL" id="OMJ95866.1"/>
    </source>
</evidence>
<dbReference type="AlphaFoldDB" id="A0A1R2D3S6"/>
<reference evidence="1 2" key="1">
    <citation type="submission" date="2016-11" db="EMBL/GenBank/DDBJ databases">
        <title>The macronuclear genome of Stentor coeruleus: a giant cell with tiny introns.</title>
        <authorList>
            <person name="Slabodnick M."/>
            <person name="Ruby J.G."/>
            <person name="Reiff S.B."/>
            <person name="Swart E.C."/>
            <person name="Gosai S."/>
            <person name="Prabakaran S."/>
            <person name="Witkowska E."/>
            <person name="Larue G.E."/>
            <person name="Fisher S."/>
            <person name="Freeman R.M."/>
            <person name="Gunawardena J."/>
            <person name="Chu W."/>
            <person name="Stover N.A."/>
            <person name="Gregory B.D."/>
            <person name="Nowacki M."/>
            <person name="Derisi J."/>
            <person name="Roy S.W."/>
            <person name="Marshall W.F."/>
            <person name="Sood P."/>
        </authorList>
    </citation>
    <scope>NUCLEOTIDE SEQUENCE [LARGE SCALE GENOMIC DNA]</scope>
    <source>
        <strain evidence="1">WM001</strain>
    </source>
</reference>
<gene>
    <name evidence="1" type="ORF">SteCoe_588</name>
</gene>
<dbReference type="EMBL" id="MPUH01000006">
    <property type="protein sequence ID" value="OMJ95866.1"/>
    <property type="molecule type" value="Genomic_DNA"/>
</dbReference>
<dbReference type="OrthoDB" id="10417184at2759"/>
<comment type="caution">
    <text evidence="1">The sequence shown here is derived from an EMBL/GenBank/DDBJ whole genome shotgun (WGS) entry which is preliminary data.</text>
</comment>
<evidence type="ECO:0000313" key="2">
    <source>
        <dbReference type="Proteomes" id="UP000187209"/>
    </source>
</evidence>
<protein>
    <submittedName>
        <fullName evidence="1">Uncharacterized protein</fullName>
    </submittedName>
</protein>
<organism evidence="1 2">
    <name type="scientific">Stentor coeruleus</name>
    <dbReference type="NCBI Taxonomy" id="5963"/>
    <lineage>
        <taxon>Eukaryota</taxon>
        <taxon>Sar</taxon>
        <taxon>Alveolata</taxon>
        <taxon>Ciliophora</taxon>
        <taxon>Postciliodesmatophora</taxon>
        <taxon>Heterotrichea</taxon>
        <taxon>Heterotrichida</taxon>
        <taxon>Stentoridae</taxon>
        <taxon>Stentor</taxon>
    </lineage>
</organism>
<dbReference type="Proteomes" id="UP000187209">
    <property type="component" value="Unassembled WGS sequence"/>
</dbReference>
<keyword evidence="2" id="KW-1185">Reference proteome</keyword>
<name>A0A1R2D3S6_9CILI</name>
<sequence length="110" mass="12882">MSRNRPMQSEAERFKADAHKHYERCMVDSPEMLEYKKRPDLTIDEIAELRCKPLACRVQICMTLPKEKKTHRDVFTGEYYSLDDPCENAHGNFVDCIEKEKQNILSSQGN</sequence>